<evidence type="ECO:0000259" key="6">
    <source>
        <dbReference type="Pfam" id="PF04138"/>
    </source>
</evidence>
<comment type="subcellular location">
    <subcellularLocation>
        <location evidence="1">Membrane</location>
        <topology evidence="1">Multi-pass membrane protein</topology>
    </subcellularLocation>
</comment>
<organism evidence="7 8">
    <name type="scientific">Pseudoduganella flava</name>
    <dbReference type="NCBI Taxonomy" id="871742"/>
    <lineage>
        <taxon>Bacteria</taxon>
        <taxon>Pseudomonadati</taxon>
        <taxon>Pseudomonadota</taxon>
        <taxon>Betaproteobacteria</taxon>
        <taxon>Burkholderiales</taxon>
        <taxon>Oxalobacteraceae</taxon>
        <taxon>Telluria group</taxon>
        <taxon>Pseudoduganella</taxon>
    </lineage>
</organism>
<evidence type="ECO:0000256" key="1">
    <source>
        <dbReference type="ARBA" id="ARBA00004141"/>
    </source>
</evidence>
<dbReference type="Proteomes" id="UP000315112">
    <property type="component" value="Unassembled WGS sequence"/>
</dbReference>
<dbReference type="AlphaFoldDB" id="A0A562Q0T3"/>
<protein>
    <submittedName>
        <fullName evidence="7">GtrA-like protein</fullName>
    </submittedName>
</protein>
<dbReference type="GO" id="GO:0016020">
    <property type="term" value="C:membrane"/>
    <property type="evidence" value="ECO:0007669"/>
    <property type="project" value="UniProtKB-SubCell"/>
</dbReference>
<keyword evidence="2 5" id="KW-0812">Transmembrane</keyword>
<dbReference type="EMBL" id="VLKW01000002">
    <property type="protein sequence ID" value="TWI50253.1"/>
    <property type="molecule type" value="Genomic_DNA"/>
</dbReference>
<evidence type="ECO:0000256" key="5">
    <source>
        <dbReference type="SAM" id="Phobius"/>
    </source>
</evidence>
<accession>A0A562Q0T3</accession>
<feature type="transmembrane region" description="Helical" evidence="5">
    <location>
        <begin position="106"/>
        <end position="122"/>
    </location>
</feature>
<dbReference type="GO" id="GO:0000271">
    <property type="term" value="P:polysaccharide biosynthetic process"/>
    <property type="evidence" value="ECO:0007669"/>
    <property type="project" value="InterPro"/>
</dbReference>
<evidence type="ECO:0000313" key="7">
    <source>
        <dbReference type="EMBL" id="TWI50253.1"/>
    </source>
</evidence>
<evidence type="ECO:0000256" key="2">
    <source>
        <dbReference type="ARBA" id="ARBA00022692"/>
    </source>
</evidence>
<feature type="transmembrane region" description="Helical" evidence="5">
    <location>
        <begin position="36"/>
        <end position="57"/>
    </location>
</feature>
<sequence>MKRAAGIAVMYSLFATLGAATNLGVQMLFIQAYTGPYGVELSIAAGTAAALPLRYLLEKRYVFSFQSKNMAHDGKLFALYSFMGVFTTALFWSVEYGFHLLFDTATARYAGGIIGLVLGFCAKYQLDKKYVFVAAARKAAD</sequence>
<proteinExistence type="predicted"/>
<reference evidence="7 8" key="1">
    <citation type="journal article" date="2015" name="Stand. Genomic Sci.">
        <title>Genomic Encyclopedia of Bacterial and Archaeal Type Strains, Phase III: the genomes of soil and plant-associated and newly described type strains.</title>
        <authorList>
            <person name="Whitman W.B."/>
            <person name="Woyke T."/>
            <person name="Klenk H.P."/>
            <person name="Zhou Y."/>
            <person name="Lilburn T.G."/>
            <person name="Beck B.J."/>
            <person name="De Vos P."/>
            <person name="Vandamme P."/>
            <person name="Eisen J.A."/>
            <person name="Garrity G."/>
            <person name="Hugenholtz P."/>
            <person name="Kyrpides N.C."/>
        </authorList>
    </citation>
    <scope>NUCLEOTIDE SEQUENCE [LARGE SCALE GENOMIC DNA]</scope>
    <source>
        <strain evidence="7 8">CGMCC 1.10685</strain>
    </source>
</reference>
<feature type="transmembrane region" description="Helical" evidence="5">
    <location>
        <begin position="77"/>
        <end position="94"/>
    </location>
</feature>
<gene>
    <name evidence="7" type="ORF">IP92_01482</name>
</gene>
<dbReference type="NCBIfam" id="NF037976">
    <property type="entry name" value="gtrA_1"/>
    <property type="match status" value="1"/>
</dbReference>
<name>A0A562Q0T3_9BURK</name>
<evidence type="ECO:0000256" key="4">
    <source>
        <dbReference type="ARBA" id="ARBA00023136"/>
    </source>
</evidence>
<dbReference type="InterPro" id="IPR007267">
    <property type="entry name" value="GtrA_DPMS_TM"/>
</dbReference>
<keyword evidence="4 5" id="KW-0472">Membrane</keyword>
<evidence type="ECO:0000256" key="3">
    <source>
        <dbReference type="ARBA" id="ARBA00022989"/>
    </source>
</evidence>
<dbReference type="RefSeq" id="WP_199271890.1">
    <property type="nucleotide sequence ID" value="NZ_CP046904.1"/>
</dbReference>
<keyword evidence="3 5" id="KW-1133">Transmembrane helix</keyword>
<comment type="caution">
    <text evidence="7">The sequence shown here is derived from an EMBL/GenBank/DDBJ whole genome shotgun (WGS) entry which is preliminary data.</text>
</comment>
<evidence type="ECO:0000313" key="8">
    <source>
        <dbReference type="Proteomes" id="UP000315112"/>
    </source>
</evidence>
<feature type="domain" description="GtrA/DPMS transmembrane" evidence="6">
    <location>
        <begin position="11"/>
        <end position="132"/>
    </location>
</feature>
<dbReference type="Pfam" id="PF04138">
    <property type="entry name" value="GtrA_DPMS_TM"/>
    <property type="match status" value="1"/>
</dbReference>